<accession>I2GGF5</accession>
<evidence type="ECO:0000256" key="1">
    <source>
        <dbReference type="ARBA" id="ARBA00022729"/>
    </source>
</evidence>
<keyword evidence="2" id="KW-0472">Membrane</keyword>
<feature type="transmembrane region" description="Helical" evidence="2">
    <location>
        <begin position="9"/>
        <end position="28"/>
    </location>
</feature>
<evidence type="ECO:0000256" key="2">
    <source>
        <dbReference type="SAM" id="Phobius"/>
    </source>
</evidence>
<dbReference type="eggNOG" id="COG4099">
    <property type="taxonomic scope" value="Bacteria"/>
</dbReference>
<organism evidence="4 5">
    <name type="scientific">Fibrisoma limi BUZ 3</name>
    <dbReference type="NCBI Taxonomy" id="1185876"/>
    <lineage>
        <taxon>Bacteria</taxon>
        <taxon>Pseudomonadati</taxon>
        <taxon>Bacteroidota</taxon>
        <taxon>Cytophagia</taxon>
        <taxon>Cytophagales</taxon>
        <taxon>Spirosomataceae</taxon>
        <taxon>Fibrisoma</taxon>
    </lineage>
</organism>
<dbReference type="GO" id="GO:0016787">
    <property type="term" value="F:hydrolase activity"/>
    <property type="evidence" value="ECO:0007669"/>
    <property type="project" value="InterPro"/>
</dbReference>
<sequence length="484" mass="54245">MTKSFYQRVCVSLGLTLAVGLFQNWLHFQLGIDVYMLPSFPGWFLVVNVISLLTSILLLLYYHHKQFQAAFWSGLVVSLATFGALLYLFLARLYPVLGKHPDAVVCIGIVINLVYATSLFVSKAATRPWLKRTGFVLFTLYLAQLATLAWFINTPPYPLNATLDAVRRWLSFADRIVPVLLLFNFADEYQNADPDKEIAVSVNRLLLAKGLLVLLSLCSLVLSFRLVGENYDQTHVSLRASTLAKPFDEGSYISSRGDTLYYRLLKPIHYDPRKKYPLVVGLPYSCWSDNTRQIDACPMAKWLATDENRRKYPAFVFVPRCPPHTGWGGVPNTPSVTQLAIEAIIDLDKTYSIDPHRRYVTGVSRGGYGSWHMIGLHPELFAAAIPVCGEGNPDQAKNMTAVSVWAFHGAKDKNVPVSGSRKMINAIKKAGGRPRYTEYPDAAHGIWEEVIKTPGLLDWLFYQKQTDHAKAAKRSSHSTLPGET</sequence>
<dbReference type="RefSeq" id="WP_009281564.1">
    <property type="nucleotide sequence ID" value="NZ_CAIT01000006.1"/>
</dbReference>
<reference evidence="4 5" key="1">
    <citation type="journal article" date="2012" name="J. Bacteriol.">
        <title>Genome Sequence of the Filamentous Bacterium Fibrisoma limi BUZ 3T.</title>
        <authorList>
            <person name="Filippini M."/>
            <person name="Qi W."/>
            <person name="Jaenicke S."/>
            <person name="Goesmann A."/>
            <person name="Smits T.H."/>
            <person name="Bagheri H.C."/>
        </authorList>
    </citation>
    <scope>NUCLEOTIDE SEQUENCE [LARGE SCALE GENOMIC DNA]</scope>
    <source>
        <strain evidence="5">BUZ 3T</strain>
    </source>
</reference>
<dbReference type="SUPFAM" id="SSF53474">
    <property type="entry name" value="alpha/beta-Hydrolases"/>
    <property type="match status" value="1"/>
</dbReference>
<evidence type="ECO:0000313" key="4">
    <source>
        <dbReference type="EMBL" id="CCH52980.1"/>
    </source>
</evidence>
<dbReference type="InterPro" id="IPR050955">
    <property type="entry name" value="Plant_Biomass_Hydrol_Est"/>
</dbReference>
<dbReference type="Proteomes" id="UP000009309">
    <property type="component" value="Unassembled WGS sequence"/>
</dbReference>
<dbReference type="AlphaFoldDB" id="I2GGF5"/>
<feature type="transmembrane region" description="Helical" evidence="2">
    <location>
        <begin position="133"/>
        <end position="153"/>
    </location>
</feature>
<keyword evidence="1" id="KW-0732">Signal</keyword>
<keyword evidence="2" id="KW-0812">Transmembrane</keyword>
<feature type="transmembrane region" description="Helical" evidence="2">
    <location>
        <begin position="40"/>
        <end position="62"/>
    </location>
</feature>
<dbReference type="STRING" id="1185876.BN8_02030"/>
<dbReference type="InterPro" id="IPR002925">
    <property type="entry name" value="Dienelactn_hydro"/>
</dbReference>
<comment type="caution">
    <text evidence="4">The sequence shown here is derived from an EMBL/GenBank/DDBJ whole genome shotgun (WGS) entry which is preliminary data.</text>
</comment>
<gene>
    <name evidence="4" type="ORF">BN8_02030</name>
</gene>
<feature type="domain" description="Dienelactone hydrolase" evidence="3">
    <location>
        <begin position="344"/>
        <end position="450"/>
    </location>
</feature>
<dbReference type="Pfam" id="PF01738">
    <property type="entry name" value="DLH"/>
    <property type="match status" value="1"/>
</dbReference>
<dbReference type="InterPro" id="IPR029058">
    <property type="entry name" value="AB_hydrolase_fold"/>
</dbReference>
<keyword evidence="5" id="KW-1185">Reference proteome</keyword>
<name>I2GGF5_9BACT</name>
<dbReference type="PANTHER" id="PTHR43037">
    <property type="entry name" value="UNNAMED PRODUCT-RELATED"/>
    <property type="match status" value="1"/>
</dbReference>
<proteinExistence type="predicted"/>
<evidence type="ECO:0000259" key="3">
    <source>
        <dbReference type="Pfam" id="PF01738"/>
    </source>
</evidence>
<protein>
    <submittedName>
        <fullName evidence="4">Phospholipase/carboxylesterase</fullName>
    </submittedName>
</protein>
<dbReference type="EMBL" id="CAIT01000006">
    <property type="protein sequence ID" value="CCH52980.1"/>
    <property type="molecule type" value="Genomic_DNA"/>
</dbReference>
<dbReference type="PANTHER" id="PTHR43037:SF1">
    <property type="entry name" value="BLL1128 PROTEIN"/>
    <property type="match status" value="1"/>
</dbReference>
<feature type="transmembrane region" description="Helical" evidence="2">
    <location>
        <begin position="102"/>
        <end position="121"/>
    </location>
</feature>
<dbReference type="OrthoDB" id="9764953at2"/>
<keyword evidence="2" id="KW-1133">Transmembrane helix</keyword>
<evidence type="ECO:0000313" key="5">
    <source>
        <dbReference type="Proteomes" id="UP000009309"/>
    </source>
</evidence>
<feature type="transmembrane region" description="Helical" evidence="2">
    <location>
        <begin position="69"/>
        <end position="90"/>
    </location>
</feature>
<dbReference type="Gene3D" id="3.40.50.1820">
    <property type="entry name" value="alpha/beta hydrolase"/>
    <property type="match status" value="1"/>
</dbReference>